<dbReference type="InterPro" id="IPR005230">
    <property type="entry name" value="TraB_bac"/>
</dbReference>
<proteinExistence type="predicted"/>
<protein>
    <submittedName>
        <fullName evidence="2">Pheromone shutdown protein</fullName>
    </submittedName>
</protein>
<gene>
    <name evidence="2" type="ORF">MNBD_DELTA03-548</name>
</gene>
<reference evidence="2" key="1">
    <citation type="submission" date="2018-06" db="EMBL/GenBank/DDBJ databases">
        <authorList>
            <person name="Zhirakovskaya E."/>
        </authorList>
    </citation>
    <scope>NUCLEOTIDE SEQUENCE</scope>
</reference>
<feature type="transmembrane region" description="Helical" evidence="1">
    <location>
        <begin position="254"/>
        <end position="275"/>
    </location>
</feature>
<dbReference type="NCBIfam" id="TIGR00261">
    <property type="entry name" value="traB"/>
    <property type="match status" value="1"/>
</dbReference>
<dbReference type="InterPro" id="IPR046345">
    <property type="entry name" value="TraB_PrgY-like"/>
</dbReference>
<accession>A0A3B0UNN5</accession>
<dbReference type="AlphaFoldDB" id="A0A3B0UNN5"/>
<dbReference type="EMBL" id="UOEX01000010">
    <property type="protein sequence ID" value="VAW32715.1"/>
    <property type="molecule type" value="Genomic_DNA"/>
</dbReference>
<keyword evidence="1" id="KW-0812">Transmembrane</keyword>
<organism evidence="2">
    <name type="scientific">hydrothermal vent metagenome</name>
    <dbReference type="NCBI Taxonomy" id="652676"/>
    <lineage>
        <taxon>unclassified sequences</taxon>
        <taxon>metagenomes</taxon>
        <taxon>ecological metagenomes</taxon>
    </lineage>
</organism>
<feature type="transmembrane region" description="Helical" evidence="1">
    <location>
        <begin position="370"/>
        <end position="393"/>
    </location>
</feature>
<feature type="transmembrane region" description="Helical" evidence="1">
    <location>
        <begin position="312"/>
        <end position="337"/>
    </location>
</feature>
<dbReference type="InterPro" id="IPR002816">
    <property type="entry name" value="TraB/PrgY/GumN_fam"/>
</dbReference>
<dbReference type="PANTHER" id="PTHR21530:SF7">
    <property type="entry name" value="TRAB DOMAIN-CONTAINING PROTEIN"/>
    <property type="match status" value="1"/>
</dbReference>
<evidence type="ECO:0000313" key="2">
    <source>
        <dbReference type="EMBL" id="VAW32715.1"/>
    </source>
</evidence>
<keyword evidence="1" id="KW-1133">Transmembrane helix</keyword>
<feature type="transmembrane region" description="Helical" evidence="1">
    <location>
        <begin position="287"/>
        <end position="306"/>
    </location>
</feature>
<dbReference type="CDD" id="cd14726">
    <property type="entry name" value="TraB_PrgY-like"/>
    <property type="match status" value="1"/>
</dbReference>
<dbReference type="PANTHER" id="PTHR21530">
    <property type="entry name" value="PHEROMONE SHUTDOWN PROTEIN"/>
    <property type="match status" value="1"/>
</dbReference>
<sequence length="397" mass="43667">MQNNLEVEGTYPPEVRIVQLGGRRIILVGTAHVSQKSAELVRRVIEQERPDCVCIELDQKRYDSLAKKQRWESMDLKQIIRRKQLSTLVVNLILASYQKKMGAQLGVIPGSELIEAAQAAQDKNIPVALCDREARVTLRRAWRATSFWKKSYLLANLAASLFDNTELSEEKLAELKKQDVLTELLNELGESLPELKRVIIDERDTFLAEKIKAAEGKKLVAVVGAGHLEGTVKALHEDRSAQLADIDSIPPISVLWKVLGWSIPAVIIASIAFIGWHKGGAAAGANIIYWILANGIPSAIGAALALAHPWTILGAFAAAPITSLTPVIGAGYVTAFIQVMVRPPVVKEFETVLEDMGTWRGWWRNKLLKVLMAFLLPGFGSMIGTWVGGARIVSNVF</sequence>
<evidence type="ECO:0000256" key="1">
    <source>
        <dbReference type="SAM" id="Phobius"/>
    </source>
</evidence>
<dbReference type="Pfam" id="PF01963">
    <property type="entry name" value="TraB_PrgY_gumN"/>
    <property type="match status" value="1"/>
</dbReference>
<keyword evidence="1" id="KW-0472">Membrane</keyword>
<name>A0A3B0UNN5_9ZZZZ</name>